<dbReference type="Pfam" id="PF04734">
    <property type="entry name" value="Ceramidase_alk"/>
    <property type="match status" value="1"/>
</dbReference>
<organism evidence="2 3">
    <name type="scientific">Paenibacillus residui</name>
    <dbReference type="NCBI Taxonomy" id="629724"/>
    <lineage>
        <taxon>Bacteria</taxon>
        <taxon>Bacillati</taxon>
        <taxon>Bacillota</taxon>
        <taxon>Bacilli</taxon>
        <taxon>Bacillales</taxon>
        <taxon>Paenibacillaceae</taxon>
        <taxon>Paenibacillus</taxon>
    </lineage>
</organism>
<dbReference type="EMBL" id="JBHTIU010000001">
    <property type="protein sequence ID" value="MFD0867612.1"/>
    <property type="molecule type" value="Genomic_DNA"/>
</dbReference>
<feature type="domain" description="Neutral/alkaline non-lysosomal ceramidase N-terminal" evidence="1">
    <location>
        <begin position="6"/>
        <end position="245"/>
    </location>
</feature>
<comment type="caution">
    <text evidence="2">The sequence shown here is derived from an EMBL/GenBank/DDBJ whole genome shotgun (WGS) entry which is preliminary data.</text>
</comment>
<gene>
    <name evidence="2" type="ORF">ACFQ03_00440</name>
</gene>
<protein>
    <submittedName>
        <fullName evidence="2">Neutral/alkaline non-lysosomal ceramidase N-terminal domain-containing protein</fullName>
    </submittedName>
</protein>
<reference evidence="3" key="1">
    <citation type="journal article" date="2019" name="Int. J. Syst. Evol. Microbiol.">
        <title>The Global Catalogue of Microorganisms (GCM) 10K type strain sequencing project: providing services to taxonomists for standard genome sequencing and annotation.</title>
        <authorList>
            <consortium name="The Broad Institute Genomics Platform"/>
            <consortium name="The Broad Institute Genome Sequencing Center for Infectious Disease"/>
            <person name="Wu L."/>
            <person name="Ma J."/>
        </authorList>
    </citation>
    <scope>NUCLEOTIDE SEQUENCE [LARGE SCALE GENOMIC DNA]</scope>
    <source>
        <strain evidence="3">CCUG 57263</strain>
    </source>
</reference>
<evidence type="ECO:0000313" key="3">
    <source>
        <dbReference type="Proteomes" id="UP001597120"/>
    </source>
</evidence>
<evidence type="ECO:0000313" key="2">
    <source>
        <dbReference type="EMBL" id="MFD0867612.1"/>
    </source>
</evidence>
<sequence length="433" mass="48003">MTGKLLLGTAKTDITPPHPVPLSGFAHRQGNFDGIARRLYLRVWAFRQTDGEGRQRQSLLVQADLIWWGTERMDALYRKLKERWGLEREEVILHASHTHGGPQTTRLFVPALGPMDSDYVEWMEEQLLAGIGQAYAGLEPVTAAKGSGACRIGINRRKEVDGRIVMAPNPQGPIDPEVTVIRYTTEDNKVKGVMFHYTCHSTTTGDNRVTSEFPGAAMENIERELEDGAIASFLQGCCGDIRPALIEEDRFYRGTEEDIGRLGRQLSDEVFRVLGRPMNPLKQYSLASFAHIVELPFRRLPDAEELAAKAAEGGVWGDWSRLLREHPGRNQPTIPLSLQIVRIADGLSFLTMNGEIVVEYGLFIKQFSSGTVLPLAYCNGMIGYIPTAIQVEEGGYEGGESAVYFGLPSAFHPCVEGRIKEAAASLVNKVKYV</sequence>
<keyword evidence="3" id="KW-1185">Reference proteome</keyword>
<dbReference type="Proteomes" id="UP001597120">
    <property type="component" value="Unassembled WGS sequence"/>
</dbReference>
<dbReference type="InterPro" id="IPR031329">
    <property type="entry name" value="NEUT/ALK_ceramidase_N"/>
</dbReference>
<name>A0ABW3D310_9BACL</name>
<accession>A0ABW3D310</accession>
<dbReference type="RefSeq" id="WP_144933558.1">
    <property type="nucleotide sequence ID" value="NZ_JBHTIU010000001.1"/>
</dbReference>
<evidence type="ECO:0000259" key="1">
    <source>
        <dbReference type="Pfam" id="PF04734"/>
    </source>
</evidence>
<proteinExistence type="predicted"/>